<evidence type="ECO:0000313" key="8">
    <source>
        <dbReference type="EMBL" id="PTN00861.1"/>
    </source>
</evidence>
<accession>A0A2T5BPD0</accession>
<evidence type="ECO:0000256" key="3">
    <source>
        <dbReference type="ARBA" id="ARBA00023002"/>
    </source>
</evidence>
<dbReference type="InterPro" id="IPR037151">
    <property type="entry name" value="AlkB-like_sf"/>
</dbReference>
<keyword evidence="2" id="KW-0223">Dioxygenase</keyword>
<comment type="caution">
    <text evidence="8">The sequence shown here is derived from an EMBL/GenBank/DDBJ whole genome shotgun (WGS) entry which is preliminary data.</text>
</comment>
<keyword evidence="9" id="KW-1185">Reference proteome</keyword>
<dbReference type="GO" id="GO:0035515">
    <property type="term" value="F:oxidative RNA demethylase activity"/>
    <property type="evidence" value="ECO:0007669"/>
    <property type="project" value="TreeGrafter"/>
</dbReference>
<dbReference type="PANTHER" id="PTHR16557">
    <property type="entry name" value="ALKYLATED DNA REPAIR PROTEIN ALKB-RELATED"/>
    <property type="match status" value="1"/>
</dbReference>
<dbReference type="OrthoDB" id="9796932at2"/>
<proteinExistence type="predicted"/>
<name>A0A2T5BPD0_9RHOB</name>
<feature type="binding site" evidence="5">
    <location>
        <position position="127"/>
    </location>
    <ligand>
        <name>substrate</name>
    </ligand>
</feature>
<dbReference type="GO" id="GO:0008168">
    <property type="term" value="F:methyltransferase activity"/>
    <property type="evidence" value="ECO:0007669"/>
    <property type="project" value="UniProtKB-KW"/>
</dbReference>
<dbReference type="InterPro" id="IPR005123">
    <property type="entry name" value="Oxoglu/Fe-dep_dioxygenase_dom"/>
</dbReference>
<evidence type="ECO:0000259" key="7">
    <source>
        <dbReference type="PROSITE" id="PS51471"/>
    </source>
</evidence>
<dbReference type="PANTHER" id="PTHR16557:SF2">
    <property type="entry name" value="NUCLEIC ACID DIOXYGENASE ALKBH1"/>
    <property type="match status" value="1"/>
</dbReference>
<dbReference type="Gene3D" id="2.60.120.590">
    <property type="entry name" value="Alpha-ketoglutarate-dependent dioxygenase AlkB-like"/>
    <property type="match status" value="1"/>
</dbReference>
<keyword evidence="4 6" id="KW-0408">Iron</keyword>
<keyword evidence="1 6" id="KW-0479">Metal-binding</keyword>
<dbReference type="SUPFAM" id="SSF51197">
    <property type="entry name" value="Clavaminate synthase-like"/>
    <property type="match status" value="1"/>
</dbReference>
<dbReference type="GO" id="GO:0005737">
    <property type="term" value="C:cytoplasm"/>
    <property type="evidence" value="ECO:0007669"/>
    <property type="project" value="TreeGrafter"/>
</dbReference>
<reference evidence="8 9" key="1">
    <citation type="submission" date="2018-04" db="EMBL/GenBank/DDBJ databases">
        <title>Genomic Encyclopedia of Archaeal and Bacterial Type Strains, Phase II (KMG-II): from individual species to whole genera.</title>
        <authorList>
            <person name="Goeker M."/>
        </authorList>
    </citation>
    <scope>NUCLEOTIDE SEQUENCE [LARGE SCALE GENOMIC DNA]</scope>
    <source>
        <strain evidence="8 9">DSM 18064</strain>
    </source>
</reference>
<feature type="binding site" evidence="5">
    <location>
        <begin position="112"/>
        <end position="114"/>
    </location>
    <ligand>
        <name>2-oxoglutarate</name>
        <dbReference type="ChEBI" id="CHEBI:16810"/>
    </ligand>
</feature>
<dbReference type="AlphaFoldDB" id="A0A2T5BPD0"/>
<feature type="binding site" evidence="5">
    <location>
        <position position="153"/>
    </location>
    <ligand>
        <name>substrate</name>
    </ligand>
</feature>
<feature type="binding site" evidence="6">
    <location>
        <position position="125"/>
    </location>
    <ligand>
        <name>Fe cation</name>
        <dbReference type="ChEBI" id="CHEBI:24875"/>
        <note>catalytic</note>
    </ligand>
</feature>
<evidence type="ECO:0000313" key="9">
    <source>
        <dbReference type="Proteomes" id="UP000243859"/>
    </source>
</evidence>
<gene>
    <name evidence="8" type="ORF">C8N32_12126</name>
</gene>
<dbReference type="GO" id="GO:0035516">
    <property type="term" value="F:broad specificity oxidative DNA demethylase activity"/>
    <property type="evidence" value="ECO:0007669"/>
    <property type="project" value="TreeGrafter"/>
</dbReference>
<feature type="domain" description="Fe2OG dioxygenase" evidence="7">
    <location>
        <begin position="105"/>
        <end position="206"/>
    </location>
</feature>
<dbReference type="InterPro" id="IPR004574">
    <property type="entry name" value="Alkb"/>
</dbReference>
<sequence length="206" mass="23040">MFPSPPAPTLIIRGIPVFRGYLSHAAQRSLVNDVRKVVRAAPFFQPETRFGQKMSVRMSAAGNYGWFSDRRGYRYIAHHPRGTAWPPIPESILGVWSEITGLSRQPECCLINFYTETARMGLHQDRDETDFRWPVLSISLGDSGRFRIGSVDRGGPTESLWLDSGDVLMLSGPARLIHHGIDRIRPGSSSLLPKSGRLNLTLRVVT</sequence>
<dbReference type="GO" id="GO:0035513">
    <property type="term" value="P:oxidative RNA demethylation"/>
    <property type="evidence" value="ECO:0007669"/>
    <property type="project" value="TreeGrafter"/>
</dbReference>
<evidence type="ECO:0000256" key="5">
    <source>
        <dbReference type="PIRSR" id="PIRSR604574-1"/>
    </source>
</evidence>
<dbReference type="EMBL" id="QAAA01000021">
    <property type="protein sequence ID" value="PTN00861.1"/>
    <property type="molecule type" value="Genomic_DNA"/>
</dbReference>
<evidence type="ECO:0000256" key="1">
    <source>
        <dbReference type="ARBA" id="ARBA00022723"/>
    </source>
</evidence>
<evidence type="ECO:0000256" key="4">
    <source>
        <dbReference type="ARBA" id="ARBA00023004"/>
    </source>
</evidence>
<protein>
    <submittedName>
        <fullName evidence="8">Alkylated DNA repair protein (DNA oxidative demethylase)</fullName>
    </submittedName>
</protein>
<dbReference type="Pfam" id="PF13532">
    <property type="entry name" value="2OG-FeII_Oxy_2"/>
    <property type="match status" value="1"/>
</dbReference>
<feature type="binding site" evidence="6">
    <location>
        <position position="179"/>
    </location>
    <ligand>
        <name>Fe cation</name>
        <dbReference type="ChEBI" id="CHEBI:24875"/>
        <note>catalytic</note>
    </ligand>
</feature>
<dbReference type="InterPro" id="IPR027450">
    <property type="entry name" value="AlkB-like"/>
</dbReference>
<dbReference type="RefSeq" id="WP_107893394.1">
    <property type="nucleotide sequence ID" value="NZ_NHSI01000020.1"/>
</dbReference>
<dbReference type="GO" id="GO:0008198">
    <property type="term" value="F:ferrous iron binding"/>
    <property type="evidence" value="ECO:0007669"/>
    <property type="project" value="TreeGrafter"/>
</dbReference>
<dbReference type="GO" id="GO:0032259">
    <property type="term" value="P:methylation"/>
    <property type="evidence" value="ECO:0007669"/>
    <property type="project" value="UniProtKB-KW"/>
</dbReference>
<evidence type="ECO:0000256" key="2">
    <source>
        <dbReference type="ARBA" id="ARBA00022964"/>
    </source>
</evidence>
<dbReference type="PROSITE" id="PS51471">
    <property type="entry name" value="FE2OG_OXY"/>
    <property type="match status" value="1"/>
</dbReference>
<keyword evidence="3" id="KW-0560">Oxidoreductase</keyword>
<keyword evidence="8" id="KW-0489">Methyltransferase</keyword>
<feature type="binding site" evidence="5">
    <location>
        <begin position="197"/>
        <end position="203"/>
    </location>
    <ligand>
        <name>2-oxoglutarate</name>
        <dbReference type="ChEBI" id="CHEBI:16810"/>
    </ligand>
</feature>
<feature type="binding site" evidence="5">
    <location>
        <begin position="73"/>
        <end position="75"/>
    </location>
    <ligand>
        <name>substrate</name>
    </ligand>
</feature>
<evidence type="ECO:0000256" key="6">
    <source>
        <dbReference type="PIRSR" id="PIRSR604574-2"/>
    </source>
</evidence>
<dbReference type="Proteomes" id="UP000243859">
    <property type="component" value="Unassembled WGS sequence"/>
</dbReference>
<feature type="binding site" evidence="5">
    <location>
        <position position="66"/>
    </location>
    <ligand>
        <name>substrate</name>
    </ligand>
</feature>
<keyword evidence="8" id="KW-0808">Transferase</keyword>
<comment type="cofactor">
    <cofactor evidence="6">
        <name>Fe(2+)</name>
        <dbReference type="ChEBI" id="CHEBI:29033"/>
    </cofactor>
    <text evidence="6">Binds 1 Fe(2+) ion per subunit.</text>
</comment>
<feature type="binding site" evidence="6">
    <location>
        <position position="123"/>
    </location>
    <ligand>
        <name>Fe cation</name>
        <dbReference type="ChEBI" id="CHEBI:24875"/>
        <note>catalytic</note>
    </ligand>
</feature>
<organism evidence="8 9">
    <name type="scientific">Rhodovulum imhoffii</name>
    <dbReference type="NCBI Taxonomy" id="365340"/>
    <lineage>
        <taxon>Bacteria</taxon>
        <taxon>Pseudomonadati</taxon>
        <taxon>Pseudomonadota</taxon>
        <taxon>Alphaproteobacteria</taxon>
        <taxon>Rhodobacterales</taxon>
        <taxon>Paracoccaceae</taxon>
        <taxon>Rhodovulum</taxon>
    </lineage>
</organism>